<feature type="domain" description="Guanylate cyclase" evidence="3">
    <location>
        <begin position="9"/>
        <end position="134"/>
    </location>
</feature>
<sequence>MSEERKLVTILFADVIGSTALGDILDPEDVRTLMGRYYTHARHILPLYGGTLEKFIGDAVMAVFGLPQAHGDDAERALAAALALREEVTNDPILGPSFALRIGVNTGEVIATNEPEHGEFLVTGDAVNIAARLQQQANPGEILVGERSMKAARRAFHFDEVRSIEVKGKRSPLLSFPLRCPRQKRQIEHPPFVGRRQDILQLMLLKERTLEEQRPQLLSIIAPAGTGKSRLLAEFLRRLPAEDDFQIAAIRCIPYGQTFAYWPLRGLLTELLGENISRQGVINTFLQGGYEPADANYLADCVLVALGIEKQGTREIDRECIFIAWRLMIEVMAKQAPRVIIFEDLHWASDSLLDLVEHILHVRIQAPLLLIALSRPELLDRRPQWGGGHTNFTALTLQPLTTLQTRDLIGRLLHNIAETTRDQIVERSGGNPFFVLELIRGLAERGLTEGAITLDAMPDTIHGLILARLDLLSPKEREILQVAAVATRPFRSLLLEAVLSDYTTREIDDAIEGLQAHDLLVPGDGGSLSIRHVLIRDVAYGTLSRAERIRWHNRIATSLETLAAHRLDEYTELLAYHHLEAIRLARQSAVPLESAIHPERALHFLKRAGALASRAGAFVEARNHLQSAIEIAPEAQWRELYELLGDYTGWGDVARESYTTALERWRGSSEGISDPLIGARLLRKLLVNYTRGHTGQQPTSEELQHIAMEAQTLAEAAADEDEIRRIHVASFFHRYHYSDEPLLNLAEEQKNALAAIEYFQRKGDWVSYSEACDGYASLSLHAGAYQDALEMSLRRLSIPDLPALESGDAIQMIARIYSYLGDYDKCISTIHEALAQIHPGQPLSHFGAGISHAIVSAYMTGRWSEAMALYPALQEFQIQGDFNLSLAKCTVGHYALLQIALAREDYASIDAQVAALKRIHPDDVSLPRLLLAAFLNDEIPRVEALPYYKQCEVQLAALALYNEHEVLIPRTAIKHLYRPGWNYEATRYHLAIMEALAADDNEKLAQAIDDAEAHQLIVHAARMRIVLARRTKNKAHLDKARPVLERLGDSRSLCLLREVAAALARHAAA</sequence>
<dbReference type="SUPFAM" id="SSF52540">
    <property type="entry name" value="P-loop containing nucleoside triphosphate hydrolases"/>
    <property type="match status" value="1"/>
</dbReference>
<dbReference type="InterPro" id="IPR027417">
    <property type="entry name" value="P-loop_NTPase"/>
</dbReference>
<evidence type="ECO:0000256" key="1">
    <source>
        <dbReference type="ARBA" id="ARBA00022741"/>
    </source>
</evidence>
<dbReference type="Pfam" id="PF13191">
    <property type="entry name" value="AAA_16"/>
    <property type="match status" value="1"/>
</dbReference>
<dbReference type="SUPFAM" id="SSF48452">
    <property type="entry name" value="TPR-like"/>
    <property type="match status" value="1"/>
</dbReference>
<proteinExistence type="predicted"/>
<keyword evidence="5" id="KW-1185">Reference proteome</keyword>
<dbReference type="Proteomes" id="UP000597444">
    <property type="component" value="Unassembled WGS sequence"/>
</dbReference>
<dbReference type="GO" id="GO:0009190">
    <property type="term" value="P:cyclic nucleotide biosynthetic process"/>
    <property type="evidence" value="ECO:0007669"/>
    <property type="project" value="InterPro"/>
</dbReference>
<dbReference type="Gene3D" id="3.30.70.1230">
    <property type="entry name" value="Nucleotide cyclase"/>
    <property type="match status" value="1"/>
</dbReference>
<dbReference type="InterPro" id="IPR029787">
    <property type="entry name" value="Nucleotide_cyclase"/>
</dbReference>
<dbReference type="AlphaFoldDB" id="A0A8J3IHZ9"/>
<dbReference type="Gene3D" id="3.40.50.300">
    <property type="entry name" value="P-loop containing nucleotide triphosphate hydrolases"/>
    <property type="match status" value="1"/>
</dbReference>
<dbReference type="PANTHER" id="PTHR16305:SF28">
    <property type="entry name" value="GUANYLATE CYCLASE DOMAIN-CONTAINING PROTEIN"/>
    <property type="match status" value="1"/>
</dbReference>
<dbReference type="CDD" id="cd07302">
    <property type="entry name" value="CHD"/>
    <property type="match status" value="1"/>
</dbReference>
<dbReference type="SMART" id="SM00044">
    <property type="entry name" value="CYCc"/>
    <property type="match status" value="1"/>
</dbReference>
<dbReference type="GO" id="GO:0035556">
    <property type="term" value="P:intracellular signal transduction"/>
    <property type="evidence" value="ECO:0007669"/>
    <property type="project" value="InterPro"/>
</dbReference>
<evidence type="ECO:0000313" key="5">
    <source>
        <dbReference type="Proteomes" id="UP000597444"/>
    </source>
</evidence>
<organism evidence="4 5">
    <name type="scientific">Reticulibacter mediterranei</name>
    <dbReference type="NCBI Taxonomy" id="2778369"/>
    <lineage>
        <taxon>Bacteria</taxon>
        <taxon>Bacillati</taxon>
        <taxon>Chloroflexota</taxon>
        <taxon>Ktedonobacteria</taxon>
        <taxon>Ktedonobacterales</taxon>
        <taxon>Reticulibacteraceae</taxon>
        <taxon>Reticulibacter</taxon>
    </lineage>
</organism>
<name>A0A8J3IHZ9_9CHLR</name>
<dbReference type="RefSeq" id="WP_220203599.1">
    <property type="nucleotide sequence ID" value="NZ_BNJK01000001.1"/>
</dbReference>
<protein>
    <recommendedName>
        <fullName evidence="3">Guanylate cyclase domain-containing protein</fullName>
    </recommendedName>
</protein>
<dbReference type="GO" id="GO:0004016">
    <property type="term" value="F:adenylate cyclase activity"/>
    <property type="evidence" value="ECO:0007669"/>
    <property type="project" value="UniProtKB-ARBA"/>
</dbReference>
<dbReference type="GO" id="GO:0005737">
    <property type="term" value="C:cytoplasm"/>
    <property type="evidence" value="ECO:0007669"/>
    <property type="project" value="TreeGrafter"/>
</dbReference>
<dbReference type="PROSITE" id="PS50125">
    <property type="entry name" value="GUANYLATE_CYCLASE_2"/>
    <property type="match status" value="1"/>
</dbReference>
<evidence type="ECO:0000313" key="4">
    <source>
        <dbReference type="EMBL" id="GHO92780.1"/>
    </source>
</evidence>
<dbReference type="PANTHER" id="PTHR16305">
    <property type="entry name" value="TESTICULAR SOLUBLE ADENYLYL CYCLASE"/>
    <property type="match status" value="1"/>
</dbReference>
<accession>A0A8J3IHZ9</accession>
<evidence type="ECO:0000256" key="2">
    <source>
        <dbReference type="ARBA" id="ARBA00022840"/>
    </source>
</evidence>
<dbReference type="SUPFAM" id="SSF55073">
    <property type="entry name" value="Nucleotide cyclase"/>
    <property type="match status" value="1"/>
</dbReference>
<gene>
    <name evidence="4" type="ORF">KSF_028280</name>
</gene>
<dbReference type="EMBL" id="BNJK01000001">
    <property type="protein sequence ID" value="GHO92780.1"/>
    <property type="molecule type" value="Genomic_DNA"/>
</dbReference>
<comment type="caution">
    <text evidence="4">The sequence shown here is derived from an EMBL/GenBank/DDBJ whole genome shotgun (WGS) entry which is preliminary data.</text>
</comment>
<evidence type="ECO:0000259" key="3">
    <source>
        <dbReference type="PROSITE" id="PS50125"/>
    </source>
</evidence>
<keyword evidence="2" id="KW-0067">ATP-binding</keyword>
<reference evidence="4" key="1">
    <citation type="submission" date="2020-10" db="EMBL/GenBank/DDBJ databases">
        <title>Taxonomic study of unclassified bacteria belonging to the class Ktedonobacteria.</title>
        <authorList>
            <person name="Yabe S."/>
            <person name="Wang C.M."/>
            <person name="Zheng Y."/>
            <person name="Sakai Y."/>
            <person name="Cavaletti L."/>
            <person name="Monciardini P."/>
            <person name="Donadio S."/>
        </authorList>
    </citation>
    <scope>NUCLEOTIDE SEQUENCE</scope>
    <source>
        <strain evidence="4">ID150040</strain>
    </source>
</reference>
<dbReference type="InterPro" id="IPR041664">
    <property type="entry name" value="AAA_16"/>
</dbReference>
<keyword evidence="1" id="KW-0547">Nucleotide-binding</keyword>
<dbReference type="Pfam" id="PF00211">
    <property type="entry name" value="Guanylate_cyc"/>
    <property type="match status" value="1"/>
</dbReference>
<dbReference type="InterPro" id="IPR001054">
    <property type="entry name" value="A/G_cyclase"/>
</dbReference>
<dbReference type="InterPro" id="IPR011990">
    <property type="entry name" value="TPR-like_helical_dom_sf"/>
</dbReference>
<dbReference type="GO" id="GO:0005524">
    <property type="term" value="F:ATP binding"/>
    <property type="evidence" value="ECO:0007669"/>
    <property type="project" value="UniProtKB-KW"/>
</dbReference>